<keyword evidence="1" id="KW-0540">Nuclease</keyword>
<name>A0A5B9NDB3_9CAUD</name>
<evidence type="ECO:0000313" key="1">
    <source>
        <dbReference type="EMBL" id="QEG10040.1"/>
    </source>
</evidence>
<dbReference type="EMBL" id="MN101218">
    <property type="protein sequence ID" value="QEG10040.1"/>
    <property type="molecule type" value="Genomic_DNA"/>
</dbReference>
<keyword evidence="1" id="KW-0378">Hydrolase</keyword>
<protein>
    <submittedName>
        <fullName evidence="1">Putative exonuclease</fullName>
    </submittedName>
</protein>
<sequence>MNLRGQNCGVRSTALSWSLREVAMSKHTLLSFSDYRATQKIAKGVLVMDGDWLVFQAMSAAEFDASWEEEIWHRCCDHSKAREILENSIESYKGRKKAWKNADVVLAFTDRVNWRKLLVDPTYKENRAVTKKPVGYFEFLESVFETYTCVLEPQLEGDDVMGIIGSNPLVYNYEKAVLVSCDKDFKTIPDCDFLWCTTGNILVQTQETADYWHLFQTIKGDITDGYCGIPGWGDTAEDFLKEPFIVEPVTSVLKSGKNKGQEVTKWVKRSPEAGETLWDCIKSIGAKAGMTEAEVIKQGQMARILRSDEYNIETGEITLWQPGS</sequence>
<organism evidence="1 2">
    <name type="scientific">Klebsiella phage KMI4</name>
    <dbReference type="NCBI Taxonomy" id="2601615"/>
    <lineage>
        <taxon>Viruses</taxon>
        <taxon>Duplodnaviria</taxon>
        <taxon>Heunggongvirae</taxon>
        <taxon>Uroviricota</taxon>
        <taxon>Caudoviricetes</taxon>
        <taxon>Autographivirales</taxon>
        <taxon>Autotranscriptaviridae</taxon>
        <taxon>Studiervirinae</taxon>
        <taxon>Przondovirus</taxon>
        <taxon>Przondovirus KMI4</taxon>
    </lineage>
</organism>
<dbReference type="Gene3D" id="3.40.50.1010">
    <property type="entry name" value="5'-nuclease"/>
    <property type="match status" value="1"/>
</dbReference>
<keyword evidence="2" id="KW-1185">Reference proteome</keyword>
<proteinExistence type="predicted"/>
<dbReference type="Proteomes" id="UP000325335">
    <property type="component" value="Segment"/>
</dbReference>
<dbReference type="SUPFAM" id="SSF88723">
    <property type="entry name" value="PIN domain-like"/>
    <property type="match status" value="1"/>
</dbReference>
<evidence type="ECO:0000313" key="2">
    <source>
        <dbReference type="Proteomes" id="UP000325335"/>
    </source>
</evidence>
<dbReference type="GO" id="GO:0004527">
    <property type="term" value="F:exonuclease activity"/>
    <property type="evidence" value="ECO:0007669"/>
    <property type="project" value="UniProtKB-KW"/>
</dbReference>
<gene>
    <name evidence="1" type="ORF">KMI4_26</name>
</gene>
<dbReference type="InterPro" id="IPR029060">
    <property type="entry name" value="PIN-like_dom_sf"/>
</dbReference>
<keyword evidence="1" id="KW-0269">Exonuclease</keyword>
<accession>A0A5B9NDB3</accession>
<reference evidence="1 2" key="1">
    <citation type="submission" date="2019-06" db="EMBL/GenBank/DDBJ databases">
        <title>Comparative genomics of Klebsiella bacteriophages in the elucidation of host range specificity.</title>
        <authorList>
            <person name="Ku H."/>
            <person name="Brown T."/>
            <person name="Kabwe M."/>
            <person name="Chan H.T."/>
            <person name="Petrovski S."/>
            <person name="Tucci J."/>
        </authorList>
    </citation>
    <scope>NUCLEOTIDE SEQUENCE [LARGE SCALE GENOMIC DNA]</scope>
</reference>